<dbReference type="GO" id="GO:0016485">
    <property type="term" value="P:protein processing"/>
    <property type="evidence" value="ECO:0007669"/>
    <property type="project" value="TreeGrafter"/>
</dbReference>
<dbReference type="PANTHER" id="PTHR11733:SF241">
    <property type="entry name" value="GH26575P-RELATED"/>
    <property type="match status" value="1"/>
</dbReference>
<feature type="compositionally biased region" description="Low complexity" evidence="1">
    <location>
        <begin position="137"/>
        <end position="159"/>
    </location>
</feature>
<proteinExistence type="predicted"/>
<protein>
    <recommendedName>
        <fullName evidence="4">M13 family peptidase</fullName>
    </recommendedName>
</protein>
<keyword evidence="3" id="KW-1185">Reference proteome</keyword>
<dbReference type="PANTHER" id="PTHR11733">
    <property type="entry name" value="ZINC METALLOPROTEASE FAMILY M13 NEPRILYSIN-RELATED"/>
    <property type="match status" value="1"/>
</dbReference>
<sequence>MPPAKGRGRGGSKAAANAAAVAKLRKPPTAPSSLSKTATEDKKPQAGERNSTTGSKRGGKAATTTAPPDHYSKESKAAPESTGSKPPAKKKKSVAAPVTDRTASKTASTTADKKKSRAKEDTTKGTTRTSAAKRKTTGAGAAGRNTPAGKTAPTKTKVPGAEEEKGGPLSDADDMLSGQKHRHLVTETEPQGPRSGALLSVVVAGGFFAVTGWAMASLFGIQWRHVDDVMACRTPECKLASEYLNKILVKDKAPCVDFYSRVCGTWNGQGRGFHADGFTAALKAMNASMFMVGKALNLEDELRGMHILKPLYRKCYRYMSALSDLREEMAYAEKALSVSELLRATSFVAIVRYLVRTALRIGIFGLFDVRFVRVGNRSLLQLRRGYSLHGKVGASLEVGDANYRITKLVTNWLGKENVTAETEMLFRLDAEVRRVFSKSVPQTLKPLDEVTSKMMDLTSEQWAATINEAHDEKELKLKPSDTVIDTDMASVHEASRYLVGEGVNATAFYVATNIEADVIYLVYTKLARVHLSTYGGSCMHEDGFLKFGDSATSDISSNRLRQAGFCMFLVRKCVSLTWPSLAAQLLLSKTDSVPVLESLYSSLQQIAEVALRSPPSMAQLIMYDLEEAGHVSFAYALNSVVVPTMWQLVPFLYTTGVPDQYNYGAVGSLLAARLVDALLAEGDGGKGAWYPAAKDKGEKIVECLVARHHRQGFGRKVAGSSQSQRNAMLALSSGVRLAYAALEAIFLSQVASGRAIKENWPHIQEVFFIRYCLLWCSGTSTPNPITPNEMCLLPLYNMREFGELYKCPGKSNYSAAGDLCDV</sequence>
<dbReference type="InterPro" id="IPR000718">
    <property type="entry name" value="Peptidase_M13"/>
</dbReference>
<dbReference type="GO" id="GO:0005886">
    <property type="term" value="C:plasma membrane"/>
    <property type="evidence" value="ECO:0007669"/>
    <property type="project" value="TreeGrafter"/>
</dbReference>
<feature type="compositionally biased region" description="Basic residues" evidence="1">
    <location>
        <begin position="1"/>
        <end position="10"/>
    </location>
</feature>
<dbReference type="Gene3D" id="3.40.390.10">
    <property type="entry name" value="Collagenase (Catalytic Domain)"/>
    <property type="match status" value="1"/>
</dbReference>
<evidence type="ECO:0000313" key="3">
    <source>
        <dbReference type="Proteomes" id="UP001321473"/>
    </source>
</evidence>
<comment type="caution">
    <text evidence="2">The sequence shown here is derived from an EMBL/GenBank/DDBJ whole genome shotgun (WGS) entry which is preliminary data.</text>
</comment>
<name>A0AAQ4EIN0_AMBAM</name>
<reference evidence="2 3" key="1">
    <citation type="journal article" date="2023" name="Arcadia Sci">
        <title>De novo assembly of a long-read Amblyomma americanum tick genome.</title>
        <authorList>
            <person name="Chou S."/>
            <person name="Poskanzer K.E."/>
            <person name="Rollins M."/>
            <person name="Thuy-Boun P.S."/>
        </authorList>
    </citation>
    <scope>NUCLEOTIDE SEQUENCE [LARGE SCALE GENOMIC DNA]</scope>
    <source>
        <strain evidence="2">F_SG_1</strain>
        <tissue evidence="2">Salivary glands</tissue>
    </source>
</reference>
<dbReference type="EMBL" id="JARKHS020015347">
    <property type="protein sequence ID" value="KAK8774524.1"/>
    <property type="molecule type" value="Genomic_DNA"/>
</dbReference>
<dbReference type="SUPFAM" id="SSF55486">
    <property type="entry name" value="Metalloproteases ('zincins'), catalytic domain"/>
    <property type="match status" value="1"/>
</dbReference>
<evidence type="ECO:0000256" key="1">
    <source>
        <dbReference type="SAM" id="MobiDB-lite"/>
    </source>
</evidence>
<dbReference type="InterPro" id="IPR024079">
    <property type="entry name" value="MetalloPept_cat_dom_sf"/>
</dbReference>
<dbReference type="AlphaFoldDB" id="A0AAQ4EIN0"/>
<dbReference type="Proteomes" id="UP001321473">
    <property type="component" value="Unassembled WGS sequence"/>
</dbReference>
<dbReference type="GO" id="GO:0004222">
    <property type="term" value="F:metalloendopeptidase activity"/>
    <property type="evidence" value="ECO:0007669"/>
    <property type="project" value="InterPro"/>
</dbReference>
<evidence type="ECO:0000313" key="2">
    <source>
        <dbReference type="EMBL" id="KAK8774524.1"/>
    </source>
</evidence>
<evidence type="ECO:0008006" key="4">
    <source>
        <dbReference type="Google" id="ProtNLM"/>
    </source>
</evidence>
<feature type="compositionally biased region" description="Low complexity" evidence="1">
    <location>
        <begin position="12"/>
        <end position="22"/>
    </location>
</feature>
<feature type="compositionally biased region" description="Low complexity" evidence="1">
    <location>
        <begin position="94"/>
        <end position="110"/>
    </location>
</feature>
<feature type="region of interest" description="Disordered" evidence="1">
    <location>
        <begin position="1"/>
        <end position="193"/>
    </location>
</feature>
<dbReference type="PROSITE" id="PS51885">
    <property type="entry name" value="NEPRILYSIN"/>
    <property type="match status" value="1"/>
</dbReference>
<accession>A0AAQ4EIN0</accession>
<organism evidence="2 3">
    <name type="scientific">Amblyomma americanum</name>
    <name type="common">Lone star tick</name>
    <dbReference type="NCBI Taxonomy" id="6943"/>
    <lineage>
        <taxon>Eukaryota</taxon>
        <taxon>Metazoa</taxon>
        <taxon>Ecdysozoa</taxon>
        <taxon>Arthropoda</taxon>
        <taxon>Chelicerata</taxon>
        <taxon>Arachnida</taxon>
        <taxon>Acari</taxon>
        <taxon>Parasitiformes</taxon>
        <taxon>Ixodida</taxon>
        <taxon>Ixodoidea</taxon>
        <taxon>Ixodidae</taxon>
        <taxon>Amblyomminae</taxon>
        <taxon>Amblyomma</taxon>
    </lineage>
</organism>
<gene>
    <name evidence="2" type="ORF">V5799_010945</name>
</gene>